<evidence type="ECO:0000313" key="11">
    <source>
        <dbReference type="Proteomes" id="UP000621560"/>
    </source>
</evidence>
<dbReference type="GO" id="GO:0008237">
    <property type="term" value="F:metallopeptidase activity"/>
    <property type="evidence" value="ECO:0007669"/>
    <property type="project" value="UniProtKB-KW"/>
</dbReference>
<dbReference type="Proteomes" id="UP000621560">
    <property type="component" value="Unassembled WGS sequence"/>
</dbReference>
<dbReference type="InterPro" id="IPR035097">
    <property type="entry name" value="M29_N-terminal"/>
</dbReference>
<evidence type="ECO:0000256" key="7">
    <source>
        <dbReference type="ARBA" id="ARBA00022723"/>
    </source>
</evidence>
<evidence type="ECO:0000256" key="6">
    <source>
        <dbReference type="ARBA" id="ARBA00022670"/>
    </source>
</evidence>
<dbReference type="RefSeq" id="WP_190915852.1">
    <property type="nucleotide sequence ID" value="NZ_JACXIZ010000012.1"/>
</dbReference>
<dbReference type="PRINTS" id="PR00919">
    <property type="entry name" value="THERMOPTASE"/>
</dbReference>
<gene>
    <name evidence="10" type="ORF">IDH44_06450</name>
</gene>
<evidence type="ECO:0000256" key="8">
    <source>
        <dbReference type="ARBA" id="ARBA00022801"/>
    </source>
</evidence>
<evidence type="ECO:0000256" key="4">
    <source>
        <dbReference type="ARBA" id="ARBA00008236"/>
    </source>
</evidence>
<comment type="cofactor">
    <cofactor evidence="2">
        <name>Mg(2+)</name>
        <dbReference type="ChEBI" id="CHEBI:18420"/>
    </cofactor>
</comment>
<comment type="similarity">
    <text evidence="4">Belongs to the peptidase M29 family.</text>
</comment>
<dbReference type="GO" id="GO:0046872">
    <property type="term" value="F:metal ion binding"/>
    <property type="evidence" value="ECO:0007669"/>
    <property type="project" value="UniProtKB-KW"/>
</dbReference>
<dbReference type="PANTHER" id="PTHR34448:SF3">
    <property type="entry name" value="AMINOPEPTIDASE AMPS"/>
    <property type="match status" value="1"/>
</dbReference>
<accession>A0A927BQF5</accession>
<keyword evidence="9" id="KW-0482">Metalloprotease</keyword>
<dbReference type="Pfam" id="PF02073">
    <property type="entry name" value="Peptidase_M29"/>
    <property type="match status" value="1"/>
</dbReference>
<dbReference type="AlphaFoldDB" id="A0A927BQF5"/>
<dbReference type="InterPro" id="IPR000787">
    <property type="entry name" value="Peptidase_M29"/>
</dbReference>
<keyword evidence="5 10" id="KW-0031">Aminopeptidase</keyword>
<evidence type="ECO:0000256" key="1">
    <source>
        <dbReference type="ARBA" id="ARBA00001941"/>
    </source>
</evidence>
<keyword evidence="6" id="KW-0645">Protease</keyword>
<keyword evidence="11" id="KW-1185">Reference proteome</keyword>
<evidence type="ECO:0000313" key="10">
    <source>
        <dbReference type="EMBL" id="MBD2844826.1"/>
    </source>
</evidence>
<dbReference type="InterPro" id="IPR052170">
    <property type="entry name" value="M29_Exopeptidase"/>
</dbReference>
<dbReference type="PANTHER" id="PTHR34448">
    <property type="entry name" value="AMINOPEPTIDASE"/>
    <property type="match status" value="1"/>
</dbReference>
<dbReference type="Gene3D" id="3.40.1830.10">
    <property type="entry name" value="Thermophilic metalloprotease (M29)"/>
    <property type="match status" value="1"/>
</dbReference>
<dbReference type="SUPFAM" id="SSF144052">
    <property type="entry name" value="Thermophilic metalloprotease-like"/>
    <property type="match status" value="1"/>
</dbReference>
<evidence type="ECO:0000256" key="9">
    <source>
        <dbReference type="ARBA" id="ARBA00023049"/>
    </source>
</evidence>
<reference evidence="10" key="1">
    <citation type="submission" date="2020-09" db="EMBL/GenBank/DDBJ databases">
        <title>A novel bacterium of genus Paenibacillus, isolated from South China Sea.</title>
        <authorList>
            <person name="Huang H."/>
            <person name="Mo K."/>
            <person name="Hu Y."/>
        </authorList>
    </citation>
    <scope>NUCLEOTIDE SEQUENCE</scope>
    <source>
        <strain evidence="10">IB182496</strain>
    </source>
</reference>
<comment type="cofactor">
    <cofactor evidence="3">
        <name>Zn(2+)</name>
        <dbReference type="ChEBI" id="CHEBI:29105"/>
    </cofactor>
</comment>
<protein>
    <submittedName>
        <fullName evidence="10">Aminopeptidase</fullName>
    </submittedName>
</protein>
<dbReference type="GO" id="GO:0004177">
    <property type="term" value="F:aminopeptidase activity"/>
    <property type="evidence" value="ECO:0007669"/>
    <property type="project" value="UniProtKB-KW"/>
</dbReference>
<comment type="caution">
    <text evidence="10">The sequence shown here is derived from an EMBL/GenBank/DDBJ whole genome shotgun (WGS) entry which is preliminary data.</text>
</comment>
<organism evidence="10 11">
    <name type="scientific">Paenibacillus sabuli</name>
    <dbReference type="NCBI Taxonomy" id="2772509"/>
    <lineage>
        <taxon>Bacteria</taxon>
        <taxon>Bacillati</taxon>
        <taxon>Bacillota</taxon>
        <taxon>Bacilli</taxon>
        <taxon>Bacillales</taxon>
        <taxon>Paenibacillaceae</taxon>
        <taxon>Paenibacillus</taxon>
    </lineage>
</organism>
<proteinExistence type="inferred from homology"/>
<name>A0A927BQF5_9BACL</name>
<sequence length="410" mass="44743">MSKHEKQLAKYAELAVKVGINIQPGQTLVVTAPIAAAPFVRLAARTAYEGGAKNVHIEWNDDQVTRLKYELAPDEAFLEYPRWRAQGWEEMAEAGAAFLSVVASDPDLLKGIDPQRIASANKTAGEALKKWRTYPMSDKVSWTVVAVPSPAWAAKVFPDLPEGQQEDALWDAIFAATRVTAGDPVEAWESHLGTLDAKAEYLNARKYTALRYTAPGTDLTVGLPDGHYWISAGSENKEGTRFVANMPTEEVFTAPHKDKVNGKVHSTKPLSYGGTLIRDFTLVFKDGKVVDVEAAEGAEVLKRLVETDEGAARLGEVALVPHRSPISDTNLVFYNTLFDENASCHLAVGNAYAFCLEGGKEMTQEQLAERGLNESIVHVDFMIGSAELDIDGVRPDGTTEPVMRSGNWAI</sequence>
<dbReference type="EMBL" id="JACXIZ010000012">
    <property type="protein sequence ID" value="MBD2844826.1"/>
    <property type="molecule type" value="Genomic_DNA"/>
</dbReference>
<comment type="cofactor">
    <cofactor evidence="1">
        <name>Co(2+)</name>
        <dbReference type="ChEBI" id="CHEBI:48828"/>
    </cofactor>
</comment>
<evidence type="ECO:0000256" key="2">
    <source>
        <dbReference type="ARBA" id="ARBA00001946"/>
    </source>
</evidence>
<keyword evidence="7" id="KW-0479">Metal-binding</keyword>
<dbReference type="GO" id="GO:0006508">
    <property type="term" value="P:proteolysis"/>
    <property type="evidence" value="ECO:0007669"/>
    <property type="project" value="UniProtKB-KW"/>
</dbReference>
<keyword evidence="8" id="KW-0378">Hydrolase</keyword>
<evidence type="ECO:0000256" key="3">
    <source>
        <dbReference type="ARBA" id="ARBA00001947"/>
    </source>
</evidence>
<evidence type="ECO:0000256" key="5">
    <source>
        <dbReference type="ARBA" id="ARBA00022438"/>
    </source>
</evidence>